<accession>A0A1M5MU96</accession>
<dbReference type="AlphaFoldDB" id="A0A1M5MU96"/>
<gene>
    <name evidence="1" type="ORF">SAMN05443248_2730</name>
</gene>
<name>A0A1M5MU96_9BRAD</name>
<evidence type="ECO:0000313" key="1">
    <source>
        <dbReference type="EMBL" id="SHG80924.1"/>
    </source>
</evidence>
<reference evidence="1 2" key="1">
    <citation type="submission" date="2016-11" db="EMBL/GenBank/DDBJ databases">
        <authorList>
            <person name="Jaros S."/>
            <person name="Januszkiewicz K."/>
            <person name="Wedrychowicz H."/>
        </authorList>
    </citation>
    <scope>NUCLEOTIDE SEQUENCE [LARGE SCALE GENOMIC DNA]</scope>
    <source>
        <strain evidence="1 2">GAS138</strain>
    </source>
</reference>
<dbReference type="EMBL" id="LT670817">
    <property type="protein sequence ID" value="SHG80924.1"/>
    <property type="molecule type" value="Genomic_DNA"/>
</dbReference>
<proteinExistence type="predicted"/>
<dbReference type="Proteomes" id="UP000189796">
    <property type="component" value="Chromosome I"/>
</dbReference>
<dbReference type="RefSeq" id="WP_079601670.1">
    <property type="nucleotide sequence ID" value="NZ_LT670817.1"/>
</dbReference>
<sequence length="69" mass="7184">MALFRSNDPVAQAEAERGKLVQLATDAENTFTAATDKSNTLALDGADDTVMKIAALAVPATSSAISIRF</sequence>
<evidence type="ECO:0000313" key="2">
    <source>
        <dbReference type="Proteomes" id="UP000189796"/>
    </source>
</evidence>
<organism evidence="1 2">
    <name type="scientific">Bradyrhizobium erythrophlei</name>
    <dbReference type="NCBI Taxonomy" id="1437360"/>
    <lineage>
        <taxon>Bacteria</taxon>
        <taxon>Pseudomonadati</taxon>
        <taxon>Pseudomonadota</taxon>
        <taxon>Alphaproteobacteria</taxon>
        <taxon>Hyphomicrobiales</taxon>
        <taxon>Nitrobacteraceae</taxon>
        <taxon>Bradyrhizobium</taxon>
    </lineage>
</organism>
<protein>
    <submittedName>
        <fullName evidence="1">Uncharacterized protein</fullName>
    </submittedName>
</protein>